<dbReference type="AlphaFoldDB" id="A0AAC9UM42"/>
<keyword evidence="7" id="KW-1185">Reference proteome</keyword>
<evidence type="ECO:0000259" key="5">
    <source>
        <dbReference type="Pfam" id="PF00171"/>
    </source>
</evidence>
<dbReference type="Gene3D" id="3.40.309.10">
    <property type="entry name" value="Aldehyde Dehydrogenase, Chain A, domain 2"/>
    <property type="match status" value="1"/>
</dbReference>
<feature type="domain" description="Aldehyde dehydrogenase" evidence="5">
    <location>
        <begin position="57"/>
        <end position="508"/>
    </location>
</feature>
<dbReference type="SUPFAM" id="SSF53720">
    <property type="entry name" value="ALDH-like"/>
    <property type="match status" value="1"/>
</dbReference>
<evidence type="ECO:0000256" key="2">
    <source>
        <dbReference type="ARBA" id="ARBA00023002"/>
    </source>
</evidence>
<evidence type="ECO:0000256" key="1">
    <source>
        <dbReference type="ARBA" id="ARBA00009986"/>
    </source>
</evidence>
<dbReference type="CDD" id="cd07103">
    <property type="entry name" value="ALDH_F5_SSADH_GabD"/>
    <property type="match status" value="1"/>
</dbReference>
<dbReference type="PROSITE" id="PS00687">
    <property type="entry name" value="ALDEHYDE_DEHYDR_GLU"/>
    <property type="match status" value="1"/>
</dbReference>
<dbReference type="PANTHER" id="PTHR43353:SF5">
    <property type="entry name" value="SUCCINATE-SEMIALDEHYDE DEHYDROGENASE, MITOCHONDRIAL"/>
    <property type="match status" value="1"/>
</dbReference>
<dbReference type="InterPro" id="IPR016161">
    <property type="entry name" value="Ald_DH/histidinol_DH"/>
</dbReference>
<comment type="similarity">
    <text evidence="1 4">Belongs to the aldehyde dehydrogenase family.</text>
</comment>
<gene>
    <name evidence="6" type="primary">gabD</name>
    <name evidence="6" type="ORF">PNIG_a3402</name>
</gene>
<evidence type="ECO:0000256" key="3">
    <source>
        <dbReference type="PROSITE-ProRule" id="PRU10007"/>
    </source>
</evidence>
<evidence type="ECO:0000313" key="7">
    <source>
        <dbReference type="Proteomes" id="UP000198329"/>
    </source>
</evidence>
<dbReference type="GO" id="GO:0004777">
    <property type="term" value="F:succinate-semialdehyde dehydrogenase (NAD+) activity"/>
    <property type="evidence" value="ECO:0007669"/>
    <property type="project" value="TreeGrafter"/>
</dbReference>
<dbReference type="FunFam" id="3.40.309.10:FF:000004">
    <property type="entry name" value="Succinate-semialdehyde dehydrogenase I"/>
    <property type="match status" value="1"/>
</dbReference>
<dbReference type="InterPro" id="IPR016163">
    <property type="entry name" value="Ald_DH_C"/>
</dbReference>
<sequence>MLPVGGSLPRADLSKKLALALCHALKANTLNVIWRFILSNLIFSDSFINGEFYKTDTHFSVDDPATEKSIVDVSDIDEQGVNNAIVAAQSAFVKLKATNATQRSETLMRWYELVIKHKQTLAELMTKEQGKPLKEALGEIDYGAGFIKWFAEEAKRSYGDVIPATDNSHRLTSFKQAVGVVAGITPWNFPVAMITRKVAPAYAAGCSFILKPSEHTPLCAIALAYLADQAGFEKGAFNVLVSQNAKKVGKILTDSEIVRKFTFTGSTGVGKQLLAQCAGTIKRTSMELGGNAPFIIFDNADLDAAIEGLMAAKFRNSGQACVAANRIFIQRNIIDAVLNKLTPKVAALKVGNGFTADVDIGPLIYPKAKEKVQQLVQDALDKGAVLIGDNSDLGGSFQNPLIVNNVTTDMDIYHEEVFGPVLTIIPFDDESEVLTLANDVPYGLAAYFYSQNIKQVYRISEGLEFGMIGVNEGVISNPVAPFGGVKQSGLGREGGHQGLNEYLEEKYVCIKI</sequence>
<dbReference type="PANTHER" id="PTHR43353">
    <property type="entry name" value="SUCCINATE-SEMIALDEHYDE DEHYDROGENASE, MITOCHONDRIAL"/>
    <property type="match status" value="1"/>
</dbReference>
<dbReference type="InterPro" id="IPR050740">
    <property type="entry name" value="Aldehyde_DH_Superfamily"/>
</dbReference>
<dbReference type="Proteomes" id="UP000198329">
    <property type="component" value="Chromosome I"/>
</dbReference>
<dbReference type="InterPro" id="IPR016162">
    <property type="entry name" value="Ald_DH_N"/>
</dbReference>
<dbReference type="InterPro" id="IPR029510">
    <property type="entry name" value="Ald_DH_CS_GLU"/>
</dbReference>
<keyword evidence="2 4" id="KW-0560">Oxidoreductase</keyword>
<dbReference type="Pfam" id="PF00171">
    <property type="entry name" value="Aldedh"/>
    <property type="match status" value="1"/>
</dbReference>
<dbReference type="FunFam" id="3.40.605.10:FF:000026">
    <property type="entry name" value="Aldehyde dehydrogenase, putative"/>
    <property type="match status" value="1"/>
</dbReference>
<organism evidence="6 7">
    <name type="scientific">Pseudoalteromonas nigrifaciens</name>
    <dbReference type="NCBI Taxonomy" id="28109"/>
    <lineage>
        <taxon>Bacteria</taxon>
        <taxon>Pseudomonadati</taxon>
        <taxon>Pseudomonadota</taxon>
        <taxon>Gammaproteobacteria</taxon>
        <taxon>Alteromonadales</taxon>
        <taxon>Pseudoalteromonadaceae</taxon>
        <taxon>Pseudoalteromonas</taxon>
    </lineage>
</organism>
<proteinExistence type="inferred from homology"/>
<dbReference type="KEGG" id="png:PNIG_a3402"/>
<reference evidence="6 7" key="1">
    <citation type="submission" date="2015-03" db="EMBL/GenBank/DDBJ databases">
        <authorList>
            <person name="Xie B.-B."/>
            <person name="Rong J.-C."/>
            <person name="Qin Q.-L."/>
            <person name="Zhang Y.-Z."/>
        </authorList>
    </citation>
    <scope>NUCLEOTIDE SEQUENCE [LARGE SCALE GENOMIC DNA]</scope>
    <source>
        <strain evidence="6 7">KMM 661</strain>
    </source>
</reference>
<name>A0AAC9UM42_9GAMM</name>
<dbReference type="EMBL" id="CP011036">
    <property type="protein sequence ID" value="ASM55301.1"/>
    <property type="molecule type" value="Genomic_DNA"/>
</dbReference>
<dbReference type="Gene3D" id="3.40.605.10">
    <property type="entry name" value="Aldehyde Dehydrogenase, Chain A, domain 1"/>
    <property type="match status" value="1"/>
</dbReference>
<dbReference type="InterPro" id="IPR016160">
    <property type="entry name" value="Ald_DH_CS_CYS"/>
</dbReference>
<evidence type="ECO:0000256" key="4">
    <source>
        <dbReference type="RuleBase" id="RU003345"/>
    </source>
</evidence>
<dbReference type="PROSITE" id="PS00070">
    <property type="entry name" value="ALDEHYDE_DEHYDR_CYS"/>
    <property type="match status" value="1"/>
</dbReference>
<accession>A0AAC9UM42</accession>
<evidence type="ECO:0000313" key="6">
    <source>
        <dbReference type="EMBL" id="ASM55301.1"/>
    </source>
</evidence>
<dbReference type="InterPro" id="IPR015590">
    <property type="entry name" value="Aldehyde_DH_dom"/>
</dbReference>
<protein>
    <submittedName>
        <fullName evidence="6">Succinate-semialdehyde dehydrogenase / glutarate-semialdehyde dehydrogenase</fullName>
    </submittedName>
</protein>
<feature type="active site" evidence="3">
    <location>
        <position position="287"/>
    </location>
</feature>
<dbReference type="FunFam" id="3.40.605.10:FF:000005">
    <property type="entry name" value="Succinate-semialdehyde dehydrogenase I"/>
    <property type="match status" value="1"/>
</dbReference>
<dbReference type="GO" id="GO:0009450">
    <property type="term" value="P:gamma-aminobutyric acid catabolic process"/>
    <property type="evidence" value="ECO:0007669"/>
    <property type="project" value="TreeGrafter"/>
</dbReference>